<dbReference type="AlphaFoldDB" id="X1HGM8"/>
<dbReference type="InterPro" id="IPR023753">
    <property type="entry name" value="FAD/NAD-binding_dom"/>
</dbReference>
<accession>X1HGM8</accession>
<proteinExistence type="predicted"/>
<sequence>MVGSGNIGLIVSYQLMQAGMKVVAVVEILPRIGGYQVHASKVARLGIPILTSHTLKEARGNNKVEAATVCRVDSNYQPIPGTEQDFETDIICIATGLSPLAELARMSGCEFIYIPELGGHIPVRDENMELTVPGIYVAGDIAGIEEASTAMVQGAIVGLAVAESLGYLSKQKFEQLKQDK</sequence>
<dbReference type="GO" id="GO:0016491">
    <property type="term" value="F:oxidoreductase activity"/>
    <property type="evidence" value="ECO:0007669"/>
    <property type="project" value="UniProtKB-KW"/>
</dbReference>
<protein>
    <recommendedName>
        <fullName evidence="2">FAD/NAD(P)-binding domain-containing protein</fullName>
    </recommendedName>
</protein>
<dbReference type="Pfam" id="PF07992">
    <property type="entry name" value="Pyr_redox_2"/>
    <property type="match status" value="1"/>
</dbReference>
<evidence type="ECO:0000313" key="3">
    <source>
        <dbReference type="EMBL" id="GAH52954.1"/>
    </source>
</evidence>
<gene>
    <name evidence="3" type="ORF">S03H2_38019</name>
</gene>
<dbReference type="SUPFAM" id="SSF51905">
    <property type="entry name" value="FAD/NAD(P)-binding domain"/>
    <property type="match status" value="1"/>
</dbReference>
<evidence type="ECO:0000259" key="2">
    <source>
        <dbReference type="Pfam" id="PF07992"/>
    </source>
</evidence>
<dbReference type="InterPro" id="IPR036188">
    <property type="entry name" value="FAD/NAD-bd_sf"/>
</dbReference>
<feature type="domain" description="FAD/NAD(P)-binding" evidence="2">
    <location>
        <begin position="2"/>
        <end position="154"/>
    </location>
</feature>
<dbReference type="EMBL" id="BARU01023423">
    <property type="protein sequence ID" value="GAH52954.1"/>
    <property type="molecule type" value="Genomic_DNA"/>
</dbReference>
<dbReference type="PANTHER" id="PTHR42949:SF3">
    <property type="entry name" value="ANAEROBIC GLYCEROL-3-PHOSPHATE DEHYDROGENASE SUBUNIT B"/>
    <property type="match status" value="1"/>
</dbReference>
<dbReference type="InterPro" id="IPR051691">
    <property type="entry name" value="Metab_Enz_Cyan_OpOx_G3PDH"/>
</dbReference>
<feature type="non-terminal residue" evidence="3">
    <location>
        <position position="180"/>
    </location>
</feature>
<keyword evidence="1" id="KW-0560">Oxidoreductase</keyword>
<evidence type="ECO:0000256" key="1">
    <source>
        <dbReference type="ARBA" id="ARBA00023002"/>
    </source>
</evidence>
<name>X1HGM8_9ZZZZ</name>
<dbReference type="PANTHER" id="PTHR42949">
    <property type="entry name" value="ANAEROBIC GLYCEROL-3-PHOSPHATE DEHYDROGENASE SUBUNIT B"/>
    <property type="match status" value="1"/>
</dbReference>
<organism evidence="3">
    <name type="scientific">marine sediment metagenome</name>
    <dbReference type="NCBI Taxonomy" id="412755"/>
    <lineage>
        <taxon>unclassified sequences</taxon>
        <taxon>metagenomes</taxon>
        <taxon>ecological metagenomes</taxon>
    </lineage>
</organism>
<reference evidence="3" key="1">
    <citation type="journal article" date="2014" name="Front. Microbiol.">
        <title>High frequency of phylogenetically diverse reductive dehalogenase-homologous genes in deep subseafloor sedimentary metagenomes.</title>
        <authorList>
            <person name="Kawai M."/>
            <person name="Futagami T."/>
            <person name="Toyoda A."/>
            <person name="Takaki Y."/>
            <person name="Nishi S."/>
            <person name="Hori S."/>
            <person name="Arai W."/>
            <person name="Tsubouchi T."/>
            <person name="Morono Y."/>
            <person name="Uchiyama I."/>
            <person name="Ito T."/>
            <person name="Fujiyama A."/>
            <person name="Inagaki F."/>
            <person name="Takami H."/>
        </authorList>
    </citation>
    <scope>NUCLEOTIDE SEQUENCE</scope>
    <source>
        <strain evidence="3">Expedition CK06-06</strain>
    </source>
</reference>
<comment type="caution">
    <text evidence="3">The sequence shown here is derived from an EMBL/GenBank/DDBJ whole genome shotgun (WGS) entry which is preliminary data.</text>
</comment>
<dbReference type="Gene3D" id="3.50.50.60">
    <property type="entry name" value="FAD/NAD(P)-binding domain"/>
    <property type="match status" value="1"/>
</dbReference>